<protein>
    <submittedName>
        <fullName evidence="1">Uncharacterized protein</fullName>
    </submittedName>
</protein>
<proteinExistence type="predicted"/>
<name>X0Z1M0_9ZZZZ</name>
<dbReference type="AlphaFoldDB" id="X0Z1M0"/>
<reference evidence="1" key="1">
    <citation type="journal article" date="2014" name="Front. Microbiol.">
        <title>High frequency of phylogenetically diverse reductive dehalogenase-homologous genes in deep subseafloor sedimentary metagenomes.</title>
        <authorList>
            <person name="Kawai M."/>
            <person name="Futagami T."/>
            <person name="Toyoda A."/>
            <person name="Takaki Y."/>
            <person name="Nishi S."/>
            <person name="Hori S."/>
            <person name="Arai W."/>
            <person name="Tsubouchi T."/>
            <person name="Morono Y."/>
            <person name="Uchiyama I."/>
            <person name="Ito T."/>
            <person name="Fujiyama A."/>
            <person name="Inagaki F."/>
            <person name="Takami H."/>
        </authorList>
    </citation>
    <scope>NUCLEOTIDE SEQUENCE</scope>
    <source>
        <strain evidence="1">Expedition CK06-06</strain>
    </source>
</reference>
<gene>
    <name evidence="1" type="ORF">S01H4_12350</name>
</gene>
<evidence type="ECO:0000313" key="1">
    <source>
        <dbReference type="EMBL" id="GAG62869.1"/>
    </source>
</evidence>
<comment type="caution">
    <text evidence="1">The sequence shown here is derived from an EMBL/GenBank/DDBJ whole genome shotgun (WGS) entry which is preliminary data.</text>
</comment>
<organism evidence="1">
    <name type="scientific">marine sediment metagenome</name>
    <dbReference type="NCBI Taxonomy" id="412755"/>
    <lineage>
        <taxon>unclassified sequences</taxon>
        <taxon>metagenomes</taxon>
        <taxon>ecological metagenomes</taxon>
    </lineage>
</organism>
<sequence length="47" mass="5328">MKVKAREMRQKKKDLECLERLVDTGLQKISIDIVKLKQGKSAVDSGL</sequence>
<accession>X0Z1M0</accession>
<dbReference type="EMBL" id="BART01005225">
    <property type="protein sequence ID" value="GAG62869.1"/>
    <property type="molecule type" value="Genomic_DNA"/>
</dbReference>